<gene>
    <name evidence="2" type="ORF">DARMORV10_C09P32860.1</name>
</gene>
<organism evidence="2">
    <name type="scientific">Brassica napus</name>
    <name type="common">Rape</name>
    <dbReference type="NCBI Taxonomy" id="3708"/>
    <lineage>
        <taxon>Eukaryota</taxon>
        <taxon>Viridiplantae</taxon>
        <taxon>Streptophyta</taxon>
        <taxon>Embryophyta</taxon>
        <taxon>Tracheophyta</taxon>
        <taxon>Spermatophyta</taxon>
        <taxon>Magnoliopsida</taxon>
        <taxon>eudicotyledons</taxon>
        <taxon>Gunneridae</taxon>
        <taxon>Pentapetalae</taxon>
        <taxon>rosids</taxon>
        <taxon>malvids</taxon>
        <taxon>Brassicales</taxon>
        <taxon>Brassicaceae</taxon>
        <taxon>Brassiceae</taxon>
        <taxon>Brassica</taxon>
    </lineage>
</organism>
<keyword evidence="1" id="KW-1133">Transmembrane helix</keyword>
<sequence>MSSFCISFGLLFCCKATLVWVLVAAFMWVLVSGDCSFIRQLMYQTVFPLWNEFHP</sequence>
<proteinExistence type="predicted"/>
<keyword evidence="1" id="KW-0472">Membrane</keyword>
<dbReference type="AlphaFoldDB" id="A0A816J261"/>
<protein>
    <submittedName>
        <fullName evidence="2">(rape) hypothetical protein</fullName>
    </submittedName>
</protein>
<accession>A0A816J261</accession>
<evidence type="ECO:0000313" key="2">
    <source>
        <dbReference type="EMBL" id="CAF1740924.1"/>
    </source>
</evidence>
<feature type="transmembrane region" description="Helical" evidence="1">
    <location>
        <begin position="6"/>
        <end position="31"/>
    </location>
</feature>
<dbReference type="EMBL" id="HG994373">
    <property type="protein sequence ID" value="CAF1740924.1"/>
    <property type="molecule type" value="Genomic_DNA"/>
</dbReference>
<dbReference type="Proteomes" id="UP001295469">
    <property type="component" value="Chromosome C09"/>
</dbReference>
<name>A0A816J261_BRANA</name>
<reference evidence="2" key="1">
    <citation type="submission" date="2021-01" db="EMBL/GenBank/DDBJ databases">
        <authorList>
            <consortium name="Genoscope - CEA"/>
            <person name="William W."/>
        </authorList>
    </citation>
    <scope>NUCLEOTIDE SEQUENCE</scope>
</reference>
<keyword evidence="1" id="KW-0812">Transmembrane</keyword>
<evidence type="ECO:0000256" key="1">
    <source>
        <dbReference type="SAM" id="Phobius"/>
    </source>
</evidence>